<evidence type="ECO:0000256" key="1">
    <source>
        <dbReference type="ARBA" id="ARBA00004747"/>
    </source>
</evidence>
<dbReference type="SMART" id="SM01001">
    <property type="entry name" value="AIRC"/>
    <property type="match status" value="1"/>
</dbReference>
<dbReference type="Gene3D" id="3.40.50.1970">
    <property type="match status" value="1"/>
</dbReference>
<dbReference type="InterPro" id="IPR039476">
    <property type="entry name" value="P2CMN_synthase_LarB"/>
</dbReference>
<dbReference type="EMBL" id="JH598253">
    <property type="status" value="NOT_ANNOTATED_CDS"/>
    <property type="molecule type" value="Genomic_DNA"/>
</dbReference>
<dbReference type="EC" id="4.1.1.21" evidence="2"/>
<accession>M4B4A5</accession>
<dbReference type="InParanoid" id="M4B4A5"/>
<dbReference type="AlphaFoldDB" id="M4B4A5"/>
<dbReference type="SUPFAM" id="SSF52255">
    <property type="entry name" value="N5-CAIR mutase (phosphoribosylaminoimidazole carboxylase, PurE)"/>
    <property type="match status" value="1"/>
</dbReference>
<proteinExistence type="predicted"/>
<dbReference type="EnsemblProtists" id="HpaT801104">
    <property type="protein sequence ID" value="HpaP801104"/>
    <property type="gene ID" value="HpaG801104"/>
</dbReference>
<evidence type="ECO:0000313" key="5">
    <source>
        <dbReference type="Proteomes" id="UP000011713"/>
    </source>
</evidence>
<keyword evidence="5" id="KW-1185">Reference proteome</keyword>
<dbReference type="STRING" id="559515.M4B4A5"/>
<reference evidence="5" key="1">
    <citation type="journal article" date="2010" name="Science">
        <title>Signatures of adaptation to obligate biotrophy in the Hyaloperonospora arabidopsidis genome.</title>
        <authorList>
            <person name="Baxter L."/>
            <person name="Tripathy S."/>
            <person name="Ishaque N."/>
            <person name="Boot N."/>
            <person name="Cabral A."/>
            <person name="Kemen E."/>
            <person name="Thines M."/>
            <person name="Ah-Fong A."/>
            <person name="Anderson R."/>
            <person name="Badejoko W."/>
            <person name="Bittner-Eddy P."/>
            <person name="Boore J.L."/>
            <person name="Chibucos M.C."/>
            <person name="Coates M."/>
            <person name="Dehal P."/>
            <person name="Delehaunty K."/>
            <person name="Dong S."/>
            <person name="Downton P."/>
            <person name="Dumas B."/>
            <person name="Fabro G."/>
            <person name="Fronick C."/>
            <person name="Fuerstenberg S.I."/>
            <person name="Fulton L."/>
            <person name="Gaulin E."/>
            <person name="Govers F."/>
            <person name="Hughes L."/>
            <person name="Humphray S."/>
            <person name="Jiang R.H."/>
            <person name="Judelson H."/>
            <person name="Kamoun S."/>
            <person name="Kyung K."/>
            <person name="Meijer H."/>
            <person name="Minx P."/>
            <person name="Morris P."/>
            <person name="Nelson J."/>
            <person name="Phuntumart V."/>
            <person name="Qutob D."/>
            <person name="Rehmany A."/>
            <person name="Rougon-Cardoso A."/>
            <person name="Ryden P."/>
            <person name="Torto-Alalibo T."/>
            <person name="Studholme D."/>
            <person name="Wang Y."/>
            <person name="Win J."/>
            <person name="Wood J."/>
            <person name="Clifton S.W."/>
            <person name="Rogers J."/>
            <person name="Van den Ackerveken G."/>
            <person name="Jones J.D."/>
            <person name="McDowell J.M."/>
            <person name="Beynon J."/>
            <person name="Tyler B.M."/>
        </authorList>
    </citation>
    <scope>NUCLEOTIDE SEQUENCE [LARGE SCALE GENOMIC DNA]</scope>
    <source>
        <strain evidence="5">Emoy2</strain>
    </source>
</reference>
<dbReference type="GO" id="GO:0006189">
    <property type="term" value="P:'de novo' IMP biosynthetic process"/>
    <property type="evidence" value="ECO:0007669"/>
    <property type="project" value="UniProtKB-UniPathway"/>
</dbReference>
<dbReference type="UniPathway" id="UPA00074">
    <property type="reaction ID" value="UER00130"/>
</dbReference>
<name>M4B4A5_HYAAE</name>
<dbReference type="InterPro" id="IPR000031">
    <property type="entry name" value="PurE_dom"/>
</dbReference>
<evidence type="ECO:0000313" key="4">
    <source>
        <dbReference type="EnsemblProtists" id="HpaP801104"/>
    </source>
</evidence>
<dbReference type="HOGENOM" id="CLU_065705_1_0_1"/>
<protein>
    <recommendedName>
        <fullName evidence="2">phosphoribosylaminoimidazole carboxylase</fullName>
        <ecNumber evidence="2">4.1.1.21</ecNumber>
    </recommendedName>
</protein>
<reference evidence="4" key="2">
    <citation type="submission" date="2015-06" db="UniProtKB">
        <authorList>
            <consortium name="EnsemblProtists"/>
        </authorList>
    </citation>
    <scope>IDENTIFICATION</scope>
    <source>
        <strain evidence="4">Emoy2</strain>
    </source>
</reference>
<dbReference type="VEuPathDB" id="FungiDB:HpaG801104"/>
<comment type="pathway">
    <text evidence="1">Purine metabolism; IMP biosynthesis via de novo pathway; 5-amino-1-(5-phospho-D-ribosyl)imidazole-4-carboxylate from 5-amino-1-(5-phospho-D-ribosyl)imidazole (carboxylase route): step 1/1.</text>
</comment>
<organism evidence="4 5">
    <name type="scientific">Hyaloperonospora arabidopsidis (strain Emoy2)</name>
    <name type="common">Downy mildew agent</name>
    <name type="synonym">Peronospora arabidopsidis</name>
    <dbReference type="NCBI Taxonomy" id="559515"/>
    <lineage>
        <taxon>Eukaryota</taxon>
        <taxon>Sar</taxon>
        <taxon>Stramenopiles</taxon>
        <taxon>Oomycota</taxon>
        <taxon>Peronosporomycetes</taxon>
        <taxon>Peronosporales</taxon>
        <taxon>Peronosporaceae</taxon>
        <taxon>Hyaloperonospora</taxon>
    </lineage>
</organism>
<feature type="domain" description="PurE" evidence="3">
    <location>
        <begin position="180"/>
        <end position="283"/>
    </location>
</feature>
<evidence type="ECO:0000256" key="2">
    <source>
        <dbReference type="ARBA" id="ARBA00012329"/>
    </source>
</evidence>
<dbReference type="GO" id="GO:0004638">
    <property type="term" value="F:phosphoribosylaminoimidazole carboxylase activity"/>
    <property type="evidence" value="ECO:0007669"/>
    <property type="project" value="UniProtKB-EC"/>
</dbReference>
<sequence>MTFRRVLRPYRLNLMRFPFALTRRGNNSQLTSNIRVAVLSTSSFSTGEDDKMSILQLLQRVADGKVSPQAAAKQCSSIAATYKSVEDFAKIDTTRKARTGFPEVVYAEGKTPEQVAAIMKVMMDKSNDTVMASRVTAKAAESIRALIPNQDLTYYEVPRILASASQAKDVGRRPTDTDEKSWLTTASLASTMWAWLESTGCYAISTFCKRRTSPYAWLGWTGGITSVPVIAVPTSVGYGAAFGGLAPLLTMLNACSPGVGVVNIDNGFGAAVLATTSLMGLSLSS</sequence>
<dbReference type="Proteomes" id="UP000011713">
    <property type="component" value="Unassembled WGS sequence"/>
</dbReference>
<dbReference type="PANTHER" id="PTHR43064:SF1">
    <property type="entry name" value="SLL1489 PROTEIN"/>
    <property type="match status" value="1"/>
</dbReference>
<dbReference type="PANTHER" id="PTHR43064">
    <property type="entry name" value="PHOSPHORIBOSYLAMINOIMIDAZOLE CARBOXYLASE-RELATED"/>
    <property type="match status" value="1"/>
</dbReference>
<dbReference type="eggNOG" id="ENOG502S0IG">
    <property type="taxonomic scope" value="Eukaryota"/>
</dbReference>
<dbReference type="OMA" id="EVIWGPG"/>
<dbReference type="GO" id="GO:0016787">
    <property type="term" value="F:hydrolase activity"/>
    <property type="evidence" value="ECO:0007669"/>
    <property type="project" value="InterPro"/>
</dbReference>
<evidence type="ECO:0000259" key="3">
    <source>
        <dbReference type="SMART" id="SM01001"/>
    </source>
</evidence>